<organism evidence="3 4">
    <name type="scientific">Porphyridium purpureum</name>
    <name type="common">Red alga</name>
    <name type="synonym">Porphyridium cruentum</name>
    <dbReference type="NCBI Taxonomy" id="35688"/>
    <lineage>
        <taxon>Eukaryota</taxon>
        <taxon>Rhodophyta</taxon>
        <taxon>Bangiophyceae</taxon>
        <taxon>Porphyridiales</taxon>
        <taxon>Porphyridiaceae</taxon>
        <taxon>Porphyridium</taxon>
    </lineage>
</organism>
<feature type="region of interest" description="Disordered" evidence="1">
    <location>
        <begin position="53"/>
        <end position="115"/>
    </location>
</feature>
<feature type="region of interest" description="Disordered" evidence="1">
    <location>
        <begin position="215"/>
        <end position="282"/>
    </location>
</feature>
<name>A0A5J4YN58_PORPP</name>
<dbReference type="InterPro" id="IPR029016">
    <property type="entry name" value="GAF-like_dom_sf"/>
</dbReference>
<reference evidence="4" key="1">
    <citation type="journal article" date="2019" name="Nat. Commun.">
        <title>Expansion of phycobilisome linker gene families in mesophilic red algae.</title>
        <authorList>
            <person name="Lee J."/>
            <person name="Kim D."/>
            <person name="Bhattacharya D."/>
            <person name="Yoon H.S."/>
        </authorList>
    </citation>
    <scope>NUCLEOTIDE SEQUENCE [LARGE SCALE GENOMIC DNA]</scope>
    <source>
        <strain evidence="4">CCMP 1328</strain>
    </source>
</reference>
<dbReference type="CDD" id="cd00083">
    <property type="entry name" value="bHLH_SF"/>
    <property type="match status" value="1"/>
</dbReference>
<dbReference type="Proteomes" id="UP000324585">
    <property type="component" value="Unassembled WGS sequence"/>
</dbReference>
<dbReference type="Gene3D" id="3.30.450.40">
    <property type="match status" value="1"/>
</dbReference>
<keyword evidence="4" id="KW-1185">Reference proteome</keyword>
<sequence>MNQSLGEKSAAGDPARGLPAAAGQALSPTHGYASAAYGHKYAPAAVQVSVNAGQMNPRPTGGAAGFAQRATQPAQSWQGQYHHSQSQSQQQQQHHHPQQSAAASGAGTGAAGGYGHANEGHGDMWLFNVLEGGSGAFDDSMSVLHPGDAQGESAPPRIVFEGDARNEPSSVAYRLLGRTLEQADVSRLNHGVAADAMFAGLAHELQDSALDGHEAHEAHEGNTTSDSYGGPSTKGVRGSPQGDENNSYDEGVDDVKDEDEDALGADGGGASKSDSRKKSVDINRRYRRKVQNSIYELQTHLELRNLCPQNRRLSRAEAANRSLAYIRALEQKVDRMRRACNLAFILQNMELTRSYLEDLYVMCNWDERKMLPIVMQDLLHVFDFAIAEMWKVDYDARGAEVLTYAFGVRKSCISSDSESLLNMFEISSERMKFAAMQGLPGRAFSMRQSQFLPSASDGAQFLRSKQAEKAGLTSGYAFPIMQGTVVHYVSVFLSTEKRDFNYILFNAVQSLFTILSSIHFSKGLQPTARSDLKSE</sequence>
<dbReference type="PROSITE" id="PS50888">
    <property type="entry name" value="BHLH"/>
    <property type="match status" value="1"/>
</dbReference>
<evidence type="ECO:0000259" key="2">
    <source>
        <dbReference type="PROSITE" id="PS50888"/>
    </source>
</evidence>
<feature type="domain" description="BHLH" evidence="2">
    <location>
        <begin position="274"/>
        <end position="329"/>
    </location>
</feature>
<feature type="compositionally biased region" description="Acidic residues" evidence="1">
    <location>
        <begin position="246"/>
        <end position="263"/>
    </location>
</feature>
<dbReference type="Gene3D" id="4.10.280.10">
    <property type="entry name" value="Helix-loop-helix DNA-binding domain"/>
    <property type="match status" value="1"/>
</dbReference>
<dbReference type="InterPro" id="IPR011598">
    <property type="entry name" value="bHLH_dom"/>
</dbReference>
<protein>
    <recommendedName>
        <fullName evidence="2">BHLH domain-containing protein</fullName>
    </recommendedName>
</protein>
<comment type="caution">
    <text evidence="3">The sequence shown here is derived from an EMBL/GenBank/DDBJ whole genome shotgun (WGS) entry which is preliminary data.</text>
</comment>
<evidence type="ECO:0000313" key="3">
    <source>
        <dbReference type="EMBL" id="KAA8492605.1"/>
    </source>
</evidence>
<dbReference type="GO" id="GO:0046983">
    <property type="term" value="F:protein dimerization activity"/>
    <property type="evidence" value="ECO:0007669"/>
    <property type="project" value="InterPro"/>
</dbReference>
<dbReference type="AlphaFoldDB" id="A0A5J4YN58"/>
<proteinExistence type="predicted"/>
<dbReference type="SUPFAM" id="SSF47459">
    <property type="entry name" value="HLH, helix-loop-helix DNA-binding domain"/>
    <property type="match status" value="1"/>
</dbReference>
<evidence type="ECO:0000313" key="4">
    <source>
        <dbReference type="Proteomes" id="UP000324585"/>
    </source>
</evidence>
<feature type="compositionally biased region" description="Gly residues" evidence="1">
    <location>
        <begin position="106"/>
        <end position="115"/>
    </location>
</feature>
<feature type="compositionally biased region" description="Low complexity" evidence="1">
    <location>
        <begin position="75"/>
        <end position="105"/>
    </location>
</feature>
<gene>
    <name evidence="3" type="ORF">FVE85_8112</name>
</gene>
<feature type="compositionally biased region" description="Basic and acidic residues" evidence="1">
    <location>
        <begin position="273"/>
        <end position="282"/>
    </location>
</feature>
<accession>A0A5J4YN58</accession>
<dbReference type="EMBL" id="VRMN01000009">
    <property type="protein sequence ID" value="KAA8492605.1"/>
    <property type="molecule type" value="Genomic_DNA"/>
</dbReference>
<evidence type="ECO:0000256" key="1">
    <source>
        <dbReference type="SAM" id="MobiDB-lite"/>
    </source>
</evidence>
<feature type="region of interest" description="Disordered" evidence="1">
    <location>
        <begin position="1"/>
        <end position="27"/>
    </location>
</feature>
<dbReference type="InterPro" id="IPR036638">
    <property type="entry name" value="HLH_DNA-bd_sf"/>
</dbReference>